<sequence>MTAKKRRVAQARTEAESDTKSADSLRQGQFAVCDGVEYRLGTRGGSWTLLATKPLPGFTKLRSGVFFRKIAADEQMECFRISHRGTYRGIDVSIYGSDRGRVMAVTNDIRASGDGFELFDRDQWMKLIDREDGDLRFQEVRTSIPMPWRKKSA</sequence>
<reference evidence="2 3" key="1">
    <citation type="submission" date="2019-06" db="EMBL/GenBank/DDBJ databases">
        <title>Sequencing the genomes of 1000 actinobacteria strains.</title>
        <authorList>
            <person name="Klenk H.-P."/>
        </authorList>
    </citation>
    <scope>NUCLEOTIDE SEQUENCE [LARGE SCALE GENOMIC DNA]</scope>
    <source>
        <strain evidence="2 3">DSM 20169</strain>
    </source>
</reference>
<dbReference type="RefSeq" id="WP_141873602.1">
    <property type="nucleotide sequence ID" value="NZ_VFOX01000002.1"/>
</dbReference>
<feature type="compositionally biased region" description="Basic and acidic residues" evidence="1">
    <location>
        <begin position="13"/>
        <end position="22"/>
    </location>
</feature>
<dbReference type="OrthoDB" id="5072607at2"/>
<dbReference type="EMBL" id="VFOX01000002">
    <property type="protein sequence ID" value="TQL81856.1"/>
    <property type="molecule type" value="Genomic_DNA"/>
</dbReference>
<feature type="region of interest" description="Disordered" evidence="1">
    <location>
        <begin position="1"/>
        <end position="22"/>
    </location>
</feature>
<accession>A0A543BAM8</accession>
<organism evidence="2 3">
    <name type="scientific">Microbacterium saperdae</name>
    <dbReference type="NCBI Taxonomy" id="69368"/>
    <lineage>
        <taxon>Bacteria</taxon>
        <taxon>Bacillati</taxon>
        <taxon>Actinomycetota</taxon>
        <taxon>Actinomycetes</taxon>
        <taxon>Micrococcales</taxon>
        <taxon>Microbacteriaceae</taxon>
        <taxon>Microbacterium</taxon>
    </lineage>
</organism>
<dbReference type="AlphaFoldDB" id="A0A543BAM8"/>
<comment type="caution">
    <text evidence="2">The sequence shown here is derived from an EMBL/GenBank/DDBJ whole genome shotgun (WGS) entry which is preliminary data.</text>
</comment>
<protein>
    <submittedName>
        <fullName evidence="2">Uncharacterized protein</fullName>
    </submittedName>
</protein>
<name>A0A543BAM8_9MICO</name>
<proteinExistence type="predicted"/>
<evidence type="ECO:0000313" key="3">
    <source>
        <dbReference type="Proteomes" id="UP000317209"/>
    </source>
</evidence>
<gene>
    <name evidence="2" type="ORF">FB560_3336</name>
</gene>
<evidence type="ECO:0000256" key="1">
    <source>
        <dbReference type="SAM" id="MobiDB-lite"/>
    </source>
</evidence>
<dbReference type="Proteomes" id="UP000317209">
    <property type="component" value="Unassembled WGS sequence"/>
</dbReference>
<evidence type="ECO:0000313" key="2">
    <source>
        <dbReference type="EMBL" id="TQL81856.1"/>
    </source>
</evidence>
<keyword evidence="3" id="KW-1185">Reference proteome</keyword>